<accession>A0ABX8RCS0</accession>
<evidence type="ECO:0000259" key="3">
    <source>
        <dbReference type="PROSITE" id="PS50883"/>
    </source>
</evidence>
<dbReference type="PANTHER" id="PTHR44757">
    <property type="entry name" value="DIGUANYLATE CYCLASE DGCP"/>
    <property type="match status" value="1"/>
</dbReference>
<evidence type="ECO:0000259" key="2">
    <source>
        <dbReference type="PROSITE" id="PS50113"/>
    </source>
</evidence>
<evidence type="ECO:0000313" key="5">
    <source>
        <dbReference type="EMBL" id="QXM05515.1"/>
    </source>
</evidence>
<evidence type="ECO:0000313" key="6">
    <source>
        <dbReference type="Proteomes" id="UP000886818"/>
    </source>
</evidence>
<evidence type="ECO:0000259" key="1">
    <source>
        <dbReference type="PROSITE" id="PS50112"/>
    </source>
</evidence>
<keyword evidence="6" id="KW-1185">Reference proteome</keyword>
<reference evidence="5" key="1">
    <citation type="submission" date="2021-07" db="EMBL/GenBank/DDBJ databases">
        <title>Complete genome sequence of Crassaminicella sp. 143-21, isolated from a deep-sea hydrothermal vent.</title>
        <authorList>
            <person name="Li X."/>
        </authorList>
    </citation>
    <scope>NUCLEOTIDE SEQUENCE</scope>
    <source>
        <strain evidence="5">143-21</strain>
    </source>
</reference>
<organism evidence="5 6">
    <name type="scientific">Crassaminicella indica</name>
    <dbReference type="NCBI Taxonomy" id="2855394"/>
    <lineage>
        <taxon>Bacteria</taxon>
        <taxon>Bacillati</taxon>
        <taxon>Bacillota</taxon>
        <taxon>Clostridia</taxon>
        <taxon>Eubacteriales</taxon>
        <taxon>Clostridiaceae</taxon>
        <taxon>Crassaminicella</taxon>
    </lineage>
</organism>
<feature type="domain" description="GGDEF" evidence="4">
    <location>
        <begin position="181"/>
        <end position="314"/>
    </location>
</feature>
<evidence type="ECO:0000259" key="4">
    <source>
        <dbReference type="PROSITE" id="PS50887"/>
    </source>
</evidence>
<dbReference type="InterPro" id="IPR001633">
    <property type="entry name" value="EAL_dom"/>
</dbReference>
<dbReference type="Proteomes" id="UP000886818">
    <property type="component" value="Chromosome"/>
</dbReference>
<dbReference type="InterPro" id="IPR000160">
    <property type="entry name" value="GGDEF_dom"/>
</dbReference>
<dbReference type="Pfam" id="PF00990">
    <property type="entry name" value="GGDEF"/>
    <property type="match status" value="1"/>
</dbReference>
<dbReference type="PROSITE" id="PS50112">
    <property type="entry name" value="PAS"/>
    <property type="match status" value="1"/>
</dbReference>
<dbReference type="Pfam" id="PF13426">
    <property type="entry name" value="PAS_9"/>
    <property type="match status" value="1"/>
</dbReference>
<dbReference type="InterPro" id="IPR052155">
    <property type="entry name" value="Biofilm_reg_signaling"/>
</dbReference>
<sequence length="577" mass="66245">MNKVNNEIRADIQNVAGLKTTQEKLRIAEKVFNNTSEGIAVTNSQGIIQWVNPAFTVITGYSAREAIGKNPRILRSERHNKNFYKQMWKKLIEKGEWKGHIWNRRKNGETYLEWLNISAVKDDSGKTLQYVSVFHDLTDSVMKEEHIKYQAYHDVLTELPNRELVKDRLNLALAHAYKNNKMLAVIFLDLDRFKRINDILGHHIGDMLLQAVAKRLKKCVDAGNTVGRLGGDEFIIILEEIKSVQNVIKIVHKIFHIFEKYFLLKGHEIYVTASIGITIYPSDGDSMEGLMQNAEVAMYRAKEKGKNNYQLYTPQMNESAYEQLLMENDLYKALEKKEFILYYQPQVKTTTGEIIGAEALIRWKHPKLGLISPAKFIPLAEETGFIVPLGEWVLRKACEQNILWQKKGLKNIRVSVNLSPLQFKQKNLIEKITKIIKETGIRPEDLELEITESSAMLDPNFTIKTLKTFNQMGIKIAIDDFGTGYSSLAYFRSFPIHKIKIDQLFIRDLNKDESNKAIVLAIMGIANSLGLKAIAEGVETKEQLNWLKKYGCDEIQGYLFSPPVSSWEFEKILVEKQ</sequence>
<dbReference type="PANTHER" id="PTHR44757:SF2">
    <property type="entry name" value="BIOFILM ARCHITECTURE MAINTENANCE PROTEIN MBAA"/>
    <property type="match status" value="1"/>
</dbReference>
<dbReference type="CDD" id="cd01948">
    <property type="entry name" value="EAL"/>
    <property type="match status" value="1"/>
</dbReference>
<feature type="domain" description="PAS" evidence="1">
    <location>
        <begin position="24"/>
        <end position="95"/>
    </location>
</feature>
<dbReference type="PROSITE" id="PS50883">
    <property type="entry name" value="EAL"/>
    <property type="match status" value="1"/>
</dbReference>
<dbReference type="SMART" id="SM00091">
    <property type="entry name" value="PAS"/>
    <property type="match status" value="1"/>
</dbReference>
<feature type="domain" description="EAL" evidence="3">
    <location>
        <begin position="323"/>
        <end position="577"/>
    </location>
</feature>
<dbReference type="SMART" id="SM00052">
    <property type="entry name" value="EAL"/>
    <property type="match status" value="1"/>
</dbReference>
<proteinExistence type="predicted"/>
<dbReference type="Pfam" id="PF00563">
    <property type="entry name" value="EAL"/>
    <property type="match status" value="1"/>
</dbReference>
<dbReference type="CDD" id="cd01949">
    <property type="entry name" value="GGDEF"/>
    <property type="match status" value="1"/>
</dbReference>
<dbReference type="NCBIfam" id="TIGR00229">
    <property type="entry name" value="sensory_box"/>
    <property type="match status" value="1"/>
</dbReference>
<dbReference type="PROSITE" id="PS50887">
    <property type="entry name" value="GGDEF"/>
    <property type="match status" value="1"/>
</dbReference>
<name>A0ABX8RCS0_9CLOT</name>
<dbReference type="InterPro" id="IPR000014">
    <property type="entry name" value="PAS"/>
</dbReference>
<dbReference type="RefSeq" id="WP_218282213.1">
    <property type="nucleotide sequence ID" value="NZ_CP078093.1"/>
</dbReference>
<dbReference type="NCBIfam" id="TIGR00254">
    <property type="entry name" value="GGDEF"/>
    <property type="match status" value="1"/>
</dbReference>
<dbReference type="EMBL" id="CP078093">
    <property type="protein sequence ID" value="QXM05515.1"/>
    <property type="molecule type" value="Genomic_DNA"/>
</dbReference>
<protein>
    <submittedName>
        <fullName evidence="5">EAL domain-containing protein</fullName>
    </submittedName>
</protein>
<gene>
    <name evidence="5" type="ORF">KVH43_09025</name>
</gene>
<dbReference type="PROSITE" id="PS50113">
    <property type="entry name" value="PAC"/>
    <property type="match status" value="1"/>
</dbReference>
<dbReference type="InterPro" id="IPR000700">
    <property type="entry name" value="PAS-assoc_C"/>
</dbReference>
<feature type="domain" description="PAC" evidence="2">
    <location>
        <begin position="95"/>
        <end position="149"/>
    </location>
</feature>
<dbReference type="CDD" id="cd00130">
    <property type="entry name" value="PAS"/>
    <property type="match status" value="1"/>
</dbReference>
<dbReference type="SMART" id="SM00267">
    <property type="entry name" value="GGDEF"/>
    <property type="match status" value="1"/>
</dbReference>